<dbReference type="Proteomes" id="UP000823611">
    <property type="component" value="Unassembled WGS sequence"/>
</dbReference>
<accession>A0A9D9DZ88</accession>
<sequence>MDKDEFEKLKDKFINEDIEGKIKIYTETPNLDGSQYRELLELYPYESIGELEKFFE</sequence>
<proteinExistence type="predicted"/>
<protein>
    <submittedName>
        <fullName evidence="1">Uncharacterized protein</fullName>
    </submittedName>
</protein>
<gene>
    <name evidence="1" type="ORF">IAC55_07905</name>
</gene>
<reference evidence="1" key="1">
    <citation type="submission" date="2020-10" db="EMBL/GenBank/DDBJ databases">
        <authorList>
            <person name="Gilroy R."/>
        </authorList>
    </citation>
    <scope>NUCLEOTIDE SEQUENCE</scope>
    <source>
        <strain evidence="1">F6-4510</strain>
    </source>
</reference>
<reference evidence="1" key="2">
    <citation type="journal article" date="2021" name="PeerJ">
        <title>Extensive microbial diversity within the chicken gut microbiome revealed by metagenomics and culture.</title>
        <authorList>
            <person name="Gilroy R."/>
            <person name="Ravi A."/>
            <person name="Getino M."/>
            <person name="Pursley I."/>
            <person name="Horton D.L."/>
            <person name="Alikhan N.F."/>
            <person name="Baker D."/>
            <person name="Gharbi K."/>
            <person name="Hall N."/>
            <person name="Watson M."/>
            <person name="Adriaenssens E.M."/>
            <person name="Foster-Nyarko E."/>
            <person name="Jarju S."/>
            <person name="Secka A."/>
            <person name="Antonio M."/>
            <person name="Oren A."/>
            <person name="Chaudhuri R.R."/>
            <person name="La Ragione R."/>
            <person name="Hildebrand F."/>
            <person name="Pallen M.J."/>
        </authorList>
    </citation>
    <scope>NUCLEOTIDE SEQUENCE</scope>
    <source>
        <strain evidence="1">F6-4510</strain>
    </source>
</reference>
<evidence type="ECO:0000313" key="1">
    <source>
        <dbReference type="EMBL" id="MBO8435226.1"/>
    </source>
</evidence>
<organism evidence="1 2">
    <name type="scientific">Candidatus Fimicola merdigallinarum</name>
    <dbReference type="NCBI Taxonomy" id="2840819"/>
    <lineage>
        <taxon>Bacteria</taxon>
        <taxon>Bacillati</taxon>
        <taxon>Bacillota</taxon>
        <taxon>Clostridia</taxon>
        <taxon>Lachnospirales</taxon>
        <taxon>Lachnospiraceae</taxon>
        <taxon>Lachnospiraceae incertae sedis</taxon>
        <taxon>Candidatus Fimicola</taxon>
    </lineage>
</organism>
<dbReference type="AlphaFoldDB" id="A0A9D9DZ88"/>
<name>A0A9D9DZ88_9FIRM</name>
<evidence type="ECO:0000313" key="2">
    <source>
        <dbReference type="Proteomes" id="UP000823611"/>
    </source>
</evidence>
<comment type="caution">
    <text evidence="1">The sequence shown here is derived from an EMBL/GenBank/DDBJ whole genome shotgun (WGS) entry which is preliminary data.</text>
</comment>
<dbReference type="EMBL" id="JADIMX010000153">
    <property type="protein sequence ID" value="MBO8435226.1"/>
    <property type="molecule type" value="Genomic_DNA"/>
</dbReference>